<evidence type="ECO:0000259" key="17">
    <source>
        <dbReference type="Pfam" id="PF03104"/>
    </source>
</evidence>
<evidence type="ECO:0000256" key="10">
    <source>
        <dbReference type="ARBA" id="ARBA00022932"/>
    </source>
</evidence>
<evidence type="ECO:0000256" key="14">
    <source>
        <dbReference type="ARBA" id="ARBA00049244"/>
    </source>
</evidence>
<dbReference type="SMART" id="SM00486">
    <property type="entry name" value="POLBc"/>
    <property type="match status" value="1"/>
</dbReference>
<keyword evidence="10" id="KW-0239">DNA-directed DNA polymerase</keyword>
<dbReference type="Gene3D" id="1.10.287.690">
    <property type="entry name" value="Helix hairpin bin"/>
    <property type="match status" value="1"/>
</dbReference>
<keyword evidence="7" id="KW-0479">Metal-binding</keyword>
<comment type="caution">
    <text evidence="20">The sequence shown here is derived from an EMBL/GenBank/DDBJ whole genome shotgun (WGS) entry which is preliminary data.</text>
</comment>
<reference evidence="20" key="1">
    <citation type="submission" date="2022-07" db="EMBL/GenBank/DDBJ databases">
        <title>Phylogenomic reconstructions and comparative analyses of Kickxellomycotina fungi.</title>
        <authorList>
            <person name="Reynolds N.K."/>
            <person name="Stajich J.E."/>
            <person name="Barry K."/>
            <person name="Grigoriev I.V."/>
            <person name="Crous P."/>
            <person name="Smith M.E."/>
        </authorList>
    </citation>
    <scope>NUCLEOTIDE SEQUENCE</scope>
    <source>
        <strain evidence="20">RSA 567</strain>
    </source>
</reference>
<dbReference type="CDD" id="cd05778">
    <property type="entry name" value="DNA_polB_zeta_exo"/>
    <property type="match status" value="1"/>
</dbReference>
<dbReference type="InterPro" id="IPR042087">
    <property type="entry name" value="DNA_pol_B_thumb"/>
</dbReference>
<dbReference type="Pfam" id="PF00136">
    <property type="entry name" value="DNA_pol_B"/>
    <property type="match status" value="1"/>
</dbReference>
<comment type="similarity">
    <text evidence="2">Belongs to the DNA polymerase type-B family.</text>
</comment>
<comment type="cofactor">
    <cofactor evidence="1">
        <name>[4Fe-4S] cluster</name>
        <dbReference type="ChEBI" id="CHEBI:49883"/>
    </cofactor>
</comment>
<keyword evidence="11" id="KW-0408">Iron</keyword>
<dbReference type="Gene3D" id="3.30.420.10">
    <property type="entry name" value="Ribonuclease H-like superfamily/Ribonuclease H"/>
    <property type="match status" value="1"/>
</dbReference>
<dbReference type="SUPFAM" id="SSF53098">
    <property type="entry name" value="Ribonuclease H-like"/>
    <property type="match status" value="1"/>
</dbReference>
<dbReference type="Pfam" id="PF24055">
    <property type="entry name" value="POL3_N"/>
    <property type="match status" value="1"/>
</dbReference>
<accession>A0A9W8EDR0</accession>
<dbReference type="EMBL" id="JANBQB010000142">
    <property type="protein sequence ID" value="KAJ1980997.1"/>
    <property type="molecule type" value="Genomic_DNA"/>
</dbReference>
<evidence type="ECO:0000259" key="16">
    <source>
        <dbReference type="Pfam" id="PF00136"/>
    </source>
</evidence>
<dbReference type="Proteomes" id="UP001151582">
    <property type="component" value="Unassembled WGS sequence"/>
</dbReference>
<dbReference type="InterPro" id="IPR006172">
    <property type="entry name" value="DNA-dir_DNA_pol_B"/>
</dbReference>
<evidence type="ECO:0000256" key="12">
    <source>
        <dbReference type="ARBA" id="ARBA00023014"/>
    </source>
</evidence>
<keyword evidence="6 20" id="KW-0548">Nucleotidyltransferase</keyword>
<feature type="compositionally biased region" description="Basic and acidic residues" evidence="15">
    <location>
        <begin position="1024"/>
        <end position="1036"/>
    </location>
</feature>
<feature type="domain" description="DNA-directed DNA polymerase family B exonuclease" evidence="17">
    <location>
        <begin position="1321"/>
        <end position="1388"/>
    </location>
</feature>
<dbReference type="PANTHER" id="PTHR45812">
    <property type="entry name" value="DNA POLYMERASE ZETA CATALYTIC SUBUNIT"/>
    <property type="match status" value="1"/>
</dbReference>
<evidence type="ECO:0000256" key="9">
    <source>
        <dbReference type="ARBA" id="ARBA00022833"/>
    </source>
</evidence>
<dbReference type="CDD" id="cd05534">
    <property type="entry name" value="POLBc_zeta"/>
    <property type="match status" value="1"/>
</dbReference>
<dbReference type="Pfam" id="PF14260">
    <property type="entry name" value="zf-C4pol"/>
    <property type="match status" value="1"/>
</dbReference>
<dbReference type="PANTHER" id="PTHR45812:SF1">
    <property type="entry name" value="DNA POLYMERASE ZETA CATALYTIC SUBUNIT"/>
    <property type="match status" value="1"/>
</dbReference>
<keyword evidence="8" id="KW-0227">DNA damage</keyword>
<dbReference type="InterPro" id="IPR043502">
    <property type="entry name" value="DNA/RNA_pol_sf"/>
</dbReference>
<feature type="region of interest" description="Disordered" evidence="15">
    <location>
        <begin position="997"/>
        <end position="1039"/>
    </location>
</feature>
<evidence type="ECO:0000259" key="18">
    <source>
        <dbReference type="Pfam" id="PF14260"/>
    </source>
</evidence>
<evidence type="ECO:0000256" key="1">
    <source>
        <dbReference type="ARBA" id="ARBA00001966"/>
    </source>
</evidence>
<dbReference type="GO" id="GO:0016035">
    <property type="term" value="C:zeta DNA polymerase complex"/>
    <property type="evidence" value="ECO:0007669"/>
    <property type="project" value="InterPro"/>
</dbReference>
<feature type="region of interest" description="Disordered" evidence="15">
    <location>
        <begin position="537"/>
        <end position="568"/>
    </location>
</feature>
<feature type="compositionally biased region" description="Basic and acidic residues" evidence="15">
    <location>
        <begin position="603"/>
        <end position="617"/>
    </location>
</feature>
<evidence type="ECO:0000313" key="21">
    <source>
        <dbReference type="Proteomes" id="UP001151582"/>
    </source>
</evidence>
<dbReference type="InterPro" id="IPR030559">
    <property type="entry name" value="PolZ_Rev3"/>
</dbReference>
<evidence type="ECO:0000256" key="5">
    <source>
        <dbReference type="ARBA" id="ARBA00022679"/>
    </source>
</evidence>
<evidence type="ECO:0000259" key="19">
    <source>
        <dbReference type="Pfam" id="PF24055"/>
    </source>
</evidence>
<proteinExistence type="inferred from homology"/>
<sequence length="2209" mass="244711">MACRGVAQLIVRLTHLDYYLSDALHPQWDALPGNAATDVLDAPLQAPIVRIFGRTADTQQTVCVHVHGVWPYLYIPCIAQDEEVDAERAQLALSLNQALTTWLHHSAPAEQDTGGSVAGIVRVRATPFYGYAVGERYFWKIYLVNPTHKGVVASLLRRGVVMDTRFDVYESHIPYILQFMVDCNVAGMDWVHLAQCWQRSPDSLAQTPLHLSPTTPTPHLTTHTINPAIRPGLPLATTHSTGSNLAPQQVTRVDQTTADFPLSPYATTAWCAMEIDITAGSLLDHHWIVERLSHHQVQVSSPLTPSRPLGLVPSLEAIRSLVREFRATYRTPTRATVRASQPWDPNHTESAPTSVVWANHEYLQAIVYRILAQKHATQSPSSPPPSVSFNRLCRPDSLKDSCTWYVLHDQLTRCWALHSNPQARVPVNDQTASSDPPLACNCPTAFQASRYSPAALAQKEHEATLSTPIRHTPHKPLAITPLKVNEALLHGLVATPLKPAPRQSPLFRSPWNHHLVTTSPLVPYPYDQLLSQMTCPVLSPNHLPDETEQHTNQAPNPNDSDGGASTDSEIAEENVWEALRSIASPPTSPDHHRTMTIPQLDGADDRPPSENSGERRSSVPVRGRRQGRYRSVLKQPSLRSPSNNNAPLRTPRLPKIQLVSTKSSLSSTNRLKSQVKTPIQRTNHKFPATAGFPTLELRPLAASSQQGRDDKRSSWQSPATRCLATGTLETTERTHLSLTSFTANDITSSTKEYVAASMVVQAGGLDIHNFEGTTKPASNDALDIDSDNPFLNEAKGIDASPTPTQPLLFSSPSLWTPPACSPVLDKTHQAIFEDMPLVPPLKVDQDTHCPLAETGSIHLVPSSTQTPKPTIVPPKPHLTTRDLFETPISQLPRALAYDQHATPSRAPKSLASVLPNLTLPDQSTALPSSSLTSPIVFRQVQQITHSNPRALMATADGRHEARPLCSPDLYATPEMDAPSLYSTPGTHGLLLLGTENDSAEVVEPSPQLPKDSERAVTRSSTDAAQEHLNPDTHLPEFPHALPTLSKRRNANDFLPIPRPCTSEHPANQGTFICSAASKEFCYAVSPPLPSDLLRSMASYQLPAVVYQPPYKVVEATSHKPANDTVESHQPTKVIIKPTGHCVPLVALNTIRTWAWAQPPPTPTTIRQWIHQHPWQLQGNVTCHNPTSYRVQSLPATPSCLAPAATRPTPSAHFLSQPSPTALAPILMSILSLEIHVNTRGSLWPDPSLDAVQCIFCSLWTPREANLAIASTNSESEPCTRTAYVLYWPSPPDGAEACVSPRAKQHDSPPSRWSKALLASCRQITPQVHLLPASSERAMLDQLITLVTRHWDPDVLTGYDVDRFSWGYIIDRAAAVYQQNLTRQLGRIKACTLAHLLDTDISCCSATAPGQSPYADNPNTNGPGRDDDQAADHPAAQWQAARGSPHAVAGRHVLNLWRVLKEACGTSRRSFEHDVYHLLDRRVPHYAFATLTQWYTHRLDILRCQVFQYYIERAELDHQLLDASEVIHHKSNFSKVYGIDFYAALTRGSQFKVEAMLLRITKPENFVMLSPSAAQVARQPATEYIPLVMEPQSGFYTSPMLVLDFQSLYPSIMIAYNYCYSTCLGPLSATSARPMGVTQLDLPPALVATLAAHHQLQVAPNGVGYVKASVRQGLLGRMLTELLDTRIGIKDHMKEMDRLMADAQAATTSHPSLSQATLAYRRRQMDACQLALKLLANVTYGYAGASFSGRMPCSTLADSIVSTAREILEKTIRTINEHPTWQARVVYGDTDSVFVYLPGSTRDRAFAIGQEIAATITQHNPAPVKLKFEKVYHPCILLTKKRYVGHKYEHPHQTRPTFEAKGTEAIRRDGCPVVQRIAEQCLTRIFTDPDITALRAYLQREWAKILSGRIAIPEYTFSKAVKLRNYSEGRLPPPSVIVALKAMAKDPRRVPAHGERVPYVVVYGGPNDRLADQIADPRDLLDNSRLRIHGRYYITRQLVPVLNRYLSLLQIDVGQWFAEMSKSFTNPQLVLSGINPPLRLPPLSTASDQVRRLLEARRPEARHRAPPTNETVSVGDLVSIPRGQPTIDQFYQSRHCLACWSQSDYHLCDACQARSQLTGLQLMSEIRAMDRCQLTLNSICHQCSRLPRSYLDQPAHQSATCDSIDCPIFYQRAANRLRLQSRVHYYQIMDWLDAKTVDQWLGATSTAGLP</sequence>
<dbReference type="OrthoDB" id="2414538at2759"/>
<protein>
    <recommendedName>
        <fullName evidence="4">DNA polymerase zeta catalytic subunit</fullName>
        <ecNumber evidence="3">2.7.7.7</ecNumber>
    </recommendedName>
</protein>
<evidence type="ECO:0000256" key="15">
    <source>
        <dbReference type="SAM" id="MobiDB-lite"/>
    </source>
</evidence>
<dbReference type="InterPro" id="IPR012337">
    <property type="entry name" value="RNaseH-like_sf"/>
</dbReference>
<dbReference type="GO" id="GO:0046872">
    <property type="term" value="F:metal ion binding"/>
    <property type="evidence" value="ECO:0007669"/>
    <property type="project" value="UniProtKB-KW"/>
</dbReference>
<feature type="domain" description="DNA polymerase delta/zeta catalytic subunit N-terminal" evidence="19">
    <location>
        <begin position="68"/>
        <end position="148"/>
    </location>
</feature>
<dbReference type="GO" id="GO:0042276">
    <property type="term" value="P:error-prone translesion synthesis"/>
    <property type="evidence" value="ECO:0007669"/>
    <property type="project" value="TreeGrafter"/>
</dbReference>
<feature type="domain" description="C4-type zinc-finger of DNA polymerase delta" evidence="18">
    <location>
        <begin position="2095"/>
        <end position="2171"/>
    </location>
</feature>
<dbReference type="GO" id="GO:0003887">
    <property type="term" value="F:DNA-directed DNA polymerase activity"/>
    <property type="evidence" value="ECO:0007669"/>
    <property type="project" value="UniProtKB-KW"/>
</dbReference>
<dbReference type="PROSITE" id="PS00116">
    <property type="entry name" value="DNA_POLYMERASE_B"/>
    <property type="match status" value="1"/>
</dbReference>
<evidence type="ECO:0000256" key="11">
    <source>
        <dbReference type="ARBA" id="ARBA00023004"/>
    </source>
</evidence>
<dbReference type="GO" id="GO:0000724">
    <property type="term" value="P:double-strand break repair via homologous recombination"/>
    <property type="evidence" value="ECO:0007669"/>
    <property type="project" value="TreeGrafter"/>
</dbReference>
<dbReference type="GO" id="GO:0000166">
    <property type="term" value="F:nucleotide binding"/>
    <property type="evidence" value="ECO:0007669"/>
    <property type="project" value="InterPro"/>
</dbReference>
<evidence type="ECO:0000313" key="20">
    <source>
        <dbReference type="EMBL" id="KAJ1980997.1"/>
    </source>
</evidence>
<keyword evidence="5 20" id="KW-0808">Transferase</keyword>
<keyword evidence="12" id="KW-0411">Iron-sulfur</keyword>
<dbReference type="Gene3D" id="1.10.132.60">
    <property type="entry name" value="DNA polymerase family B, C-terminal domain"/>
    <property type="match status" value="1"/>
</dbReference>
<dbReference type="InterPro" id="IPR025687">
    <property type="entry name" value="Znf-C4pol"/>
</dbReference>
<feature type="compositionally biased region" description="Polar residues" evidence="15">
    <location>
        <begin position="637"/>
        <end position="647"/>
    </location>
</feature>
<evidence type="ECO:0000256" key="13">
    <source>
        <dbReference type="ARBA" id="ARBA00023204"/>
    </source>
</evidence>
<dbReference type="PRINTS" id="PR00106">
    <property type="entry name" value="DNAPOLB"/>
</dbReference>
<name>A0A9W8EDR0_9FUNG</name>
<dbReference type="InterPro" id="IPR036397">
    <property type="entry name" value="RNaseH_sf"/>
</dbReference>
<gene>
    <name evidence="20" type="primary">REV3</name>
    <name evidence="20" type="ORF">H4R34_002248</name>
</gene>
<feature type="domain" description="DNA-directed DNA polymerase family B multifunctional" evidence="16">
    <location>
        <begin position="1540"/>
        <end position="2005"/>
    </location>
</feature>
<dbReference type="InterPro" id="IPR023211">
    <property type="entry name" value="DNA_pol_palm_dom_sf"/>
</dbReference>
<feature type="compositionally biased region" description="Polar residues" evidence="15">
    <location>
        <begin position="550"/>
        <end position="568"/>
    </location>
</feature>
<dbReference type="SUPFAM" id="SSF56672">
    <property type="entry name" value="DNA/RNA polymerases"/>
    <property type="match status" value="1"/>
</dbReference>
<feature type="region of interest" description="Disordered" evidence="15">
    <location>
        <begin position="1408"/>
        <end position="1434"/>
    </location>
</feature>
<dbReference type="InterPro" id="IPR017964">
    <property type="entry name" value="DNA-dir_DNA_pol_B_CS"/>
</dbReference>
<feature type="region of interest" description="Disordered" evidence="15">
    <location>
        <begin position="582"/>
        <end position="655"/>
    </location>
</feature>
<evidence type="ECO:0000256" key="6">
    <source>
        <dbReference type="ARBA" id="ARBA00022695"/>
    </source>
</evidence>
<dbReference type="InterPro" id="IPR056435">
    <property type="entry name" value="DPOD/Z_N"/>
</dbReference>
<dbReference type="GO" id="GO:0005634">
    <property type="term" value="C:nucleus"/>
    <property type="evidence" value="ECO:0007669"/>
    <property type="project" value="TreeGrafter"/>
</dbReference>
<dbReference type="InterPro" id="IPR006134">
    <property type="entry name" value="DNA-dir_DNA_pol_B_multi_dom"/>
</dbReference>
<dbReference type="Gene3D" id="3.90.1600.10">
    <property type="entry name" value="Palm domain of DNA polymerase"/>
    <property type="match status" value="1"/>
</dbReference>
<dbReference type="Pfam" id="PF03104">
    <property type="entry name" value="DNA_pol_B_exo1"/>
    <property type="match status" value="1"/>
</dbReference>
<dbReference type="GO" id="GO:0051536">
    <property type="term" value="F:iron-sulfur cluster binding"/>
    <property type="evidence" value="ECO:0007669"/>
    <property type="project" value="UniProtKB-KW"/>
</dbReference>
<keyword evidence="9" id="KW-0862">Zinc</keyword>
<evidence type="ECO:0000256" key="8">
    <source>
        <dbReference type="ARBA" id="ARBA00022763"/>
    </source>
</evidence>
<dbReference type="Gene3D" id="3.30.342.10">
    <property type="entry name" value="DNA Polymerase, chain B, domain 1"/>
    <property type="match status" value="1"/>
</dbReference>
<evidence type="ECO:0000256" key="7">
    <source>
        <dbReference type="ARBA" id="ARBA00022723"/>
    </source>
</evidence>
<evidence type="ECO:0000256" key="2">
    <source>
        <dbReference type="ARBA" id="ARBA00005755"/>
    </source>
</evidence>
<evidence type="ECO:0000256" key="3">
    <source>
        <dbReference type="ARBA" id="ARBA00012417"/>
    </source>
</evidence>
<organism evidence="20 21">
    <name type="scientific">Dimargaris verticillata</name>
    <dbReference type="NCBI Taxonomy" id="2761393"/>
    <lineage>
        <taxon>Eukaryota</taxon>
        <taxon>Fungi</taxon>
        <taxon>Fungi incertae sedis</taxon>
        <taxon>Zoopagomycota</taxon>
        <taxon>Kickxellomycotina</taxon>
        <taxon>Dimargaritomycetes</taxon>
        <taxon>Dimargaritales</taxon>
        <taxon>Dimargaritaceae</taxon>
        <taxon>Dimargaris</taxon>
    </lineage>
</organism>
<dbReference type="EC" id="2.7.7.7" evidence="3"/>
<keyword evidence="21" id="KW-1185">Reference proteome</keyword>
<comment type="catalytic activity">
    <reaction evidence="14">
        <text>DNA(n) + a 2'-deoxyribonucleoside 5'-triphosphate = DNA(n+1) + diphosphate</text>
        <dbReference type="Rhea" id="RHEA:22508"/>
        <dbReference type="Rhea" id="RHEA-COMP:17339"/>
        <dbReference type="Rhea" id="RHEA-COMP:17340"/>
        <dbReference type="ChEBI" id="CHEBI:33019"/>
        <dbReference type="ChEBI" id="CHEBI:61560"/>
        <dbReference type="ChEBI" id="CHEBI:173112"/>
        <dbReference type="EC" id="2.7.7.7"/>
    </reaction>
</comment>
<dbReference type="GO" id="GO:0003677">
    <property type="term" value="F:DNA binding"/>
    <property type="evidence" value="ECO:0007669"/>
    <property type="project" value="InterPro"/>
</dbReference>
<keyword evidence="13" id="KW-0234">DNA repair</keyword>
<dbReference type="InterPro" id="IPR006133">
    <property type="entry name" value="DNA-dir_DNA_pol_B_exonuc"/>
</dbReference>
<evidence type="ECO:0000256" key="4">
    <source>
        <dbReference type="ARBA" id="ARBA00021589"/>
    </source>
</evidence>